<reference evidence="1" key="1">
    <citation type="journal article" date="2020" name="Nature">
        <title>Giant virus diversity and host interactions through global metagenomics.</title>
        <authorList>
            <person name="Schulz F."/>
            <person name="Roux S."/>
            <person name="Paez-Espino D."/>
            <person name="Jungbluth S."/>
            <person name="Walsh D.A."/>
            <person name="Denef V.J."/>
            <person name="McMahon K.D."/>
            <person name="Konstantinidis K.T."/>
            <person name="Eloe-Fadrosh E.A."/>
            <person name="Kyrpides N.C."/>
            <person name="Woyke T."/>
        </authorList>
    </citation>
    <scope>NUCLEOTIDE SEQUENCE</scope>
    <source>
        <strain evidence="1">GVMAG-S-1041349-163</strain>
    </source>
</reference>
<protein>
    <submittedName>
        <fullName evidence="1">Uncharacterized protein</fullName>
    </submittedName>
</protein>
<dbReference type="AlphaFoldDB" id="A0A6C0JSE2"/>
<organism evidence="1">
    <name type="scientific">viral metagenome</name>
    <dbReference type="NCBI Taxonomy" id="1070528"/>
    <lineage>
        <taxon>unclassified sequences</taxon>
        <taxon>metagenomes</taxon>
        <taxon>organismal metagenomes</taxon>
    </lineage>
</organism>
<proteinExistence type="predicted"/>
<accession>A0A6C0JSE2</accession>
<name>A0A6C0JSE2_9ZZZZ</name>
<evidence type="ECO:0000313" key="1">
    <source>
        <dbReference type="EMBL" id="QHU07620.1"/>
    </source>
</evidence>
<sequence length="63" mass="7484">MDNSSLQRIRYNQMLTPGPIIINTPQQYVDIDSVIPSYQLGLKMKYGFMKPERRNLKYELVYN</sequence>
<dbReference type="EMBL" id="MN740685">
    <property type="protein sequence ID" value="QHU07620.1"/>
    <property type="molecule type" value="Genomic_DNA"/>
</dbReference>